<keyword evidence="1" id="KW-0812">Transmembrane</keyword>
<proteinExistence type="predicted"/>
<feature type="transmembrane region" description="Helical" evidence="1">
    <location>
        <begin position="161"/>
        <end position="179"/>
    </location>
</feature>
<reference evidence="2 3" key="1">
    <citation type="submission" date="2020-12" db="EMBL/GenBank/DDBJ databases">
        <authorList>
            <person name="Zheng R.K."/>
            <person name="Sun C.M."/>
        </authorList>
    </citation>
    <scope>NUCLEOTIDE SEQUENCE [LARGE SCALE GENOMIC DNA]</scope>
    <source>
        <strain evidence="2 3">ZRK001</strain>
    </source>
</reference>
<keyword evidence="1" id="KW-0472">Membrane</keyword>
<dbReference type="AlphaFoldDB" id="A0A7T7HIB5"/>
<evidence type="ECO:0000313" key="3">
    <source>
        <dbReference type="Proteomes" id="UP000596083"/>
    </source>
</evidence>
<dbReference type="RefSeq" id="WP_200334715.1">
    <property type="nucleotide sequence ID" value="NZ_CP066786.1"/>
</dbReference>
<protein>
    <submittedName>
        <fullName evidence="2">Uncharacterized protein</fullName>
    </submittedName>
</protein>
<keyword evidence="1" id="KW-1133">Transmembrane helix</keyword>
<gene>
    <name evidence="2" type="ORF">JET14_15730</name>
</gene>
<evidence type="ECO:0000313" key="2">
    <source>
        <dbReference type="EMBL" id="QQM29738.1"/>
    </source>
</evidence>
<sequence>MSALDEQQSAYLTTEMSELRRQINEISQLINRVQLFAVTSAGAVYAIGFGYSDIEGDWWKRSLFVLPPVLNTFLYFQYVSLWQEAAEIRDYIVLIERRVLGHVSGYTRFYRARRSERGKSSVRRVRTFWWLGLTLIPVFVGVSREIGVAVTSRHGFGMEDYLLCLAIVAPALVSLWYILGGFENDPR</sequence>
<dbReference type="Proteomes" id="UP000596083">
    <property type="component" value="Chromosome"/>
</dbReference>
<evidence type="ECO:0000256" key="1">
    <source>
        <dbReference type="SAM" id="Phobius"/>
    </source>
</evidence>
<feature type="transmembrane region" description="Helical" evidence="1">
    <location>
        <begin position="29"/>
        <end position="51"/>
    </location>
</feature>
<dbReference type="KEGG" id="mlut:JET14_15730"/>
<dbReference type="EMBL" id="CP066786">
    <property type="protein sequence ID" value="QQM29738.1"/>
    <property type="molecule type" value="Genomic_DNA"/>
</dbReference>
<organism evidence="2 3">
    <name type="scientific">Martelella lutilitoris</name>
    <dbReference type="NCBI Taxonomy" id="2583532"/>
    <lineage>
        <taxon>Bacteria</taxon>
        <taxon>Pseudomonadati</taxon>
        <taxon>Pseudomonadota</taxon>
        <taxon>Alphaproteobacteria</taxon>
        <taxon>Hyphomicrobiales</taxon>
        <taxon>Aurantimonadaceae</taxon>
        <taxon>Martelella</taxon>
    </lineage>
</organism>
<name>A0A7T7HIB5_9HYPH</name>
<accession>A0A7T7HIB5</accession>
<feature type="transmembrane region" description="Helical" evidence="1">
    <location>
        <begin position="128"/>
        <end position="149"/>
    </location>
</feature>